<evidence type="ECO:0000313" key="1">
    <source>
        <dbReference type="EMBL" id="GFY99650.1"/>
    </source>
</evidence>
<dbReference type="Gene3D" id="3.30.530.20">
    <property type="match status" value="1"/>
</dbReference>
<dbReference type="AlphaFoldDB" id="A0A7J0FLZ8"/>
<dbReference type="PANTHER" id="PTHR12136:SF47">
    <property type="entry name" value="ENHANCED DISEASE RESISTANCE PROTEIN (DUF1336)"/>
    <property type="match status" value="1"/>
</dbReference>
<keyword evidence="2" id="KW-1185">Reference proteome</keyword>
<gene>
    <name evidence="1" type="ORF">Acr_13g0010500</name>
</gene>
<sequence>MFFKLDIEKKHNGKSSLVKAVAVVDASADVVFEVVLNVDRHQRYEWDMLTGDLELIDSLDGHFDVVYGTYDPRHLTR</sequence>
<dbReference type="InterPro" id="IPR023393">
    <property type="entry name" value="START-like_dom_sf"/>
</dbReference>
<evidence type="ECO:0000313" key="2">
    <source>
        <dbReference type="Proteomes" id="UP000585474"/>
    </source>
</evidence>
<dbReference type="Proteomes" id="UP000585474">
    <property type="component" value="Unassembled WGS sequence"/>
</dbReference>
<accession>A0A7J0FLZ8</accession>
<dbReference type="InterPro" id="IPR045096">
    <property type="entry name" value="EDR2-like"/>
</dbReference>
<dbReference type="PANTHER" id="PTHR12136">
    <property type="entry name" value="ENHANCED DISEASE RESISTANCE-RELATED"/>
    <property type="match status" value="1"/>
</dbReference>
<dbReference type="SUPFAM" id="SSF55961">
    <property type="entry name" value="Bet v1-like"/>
    <property type="match status" value="1"/>
</dbReference>
<proteinExistence type="predicted"/>
<reference evidence="1 2" key="1">
    <citation type="submission" date="2019-07" db="EMBL/GenBank/DDBJ databases">
        <title>De Novo Assembly of kiwifruit Actinidia rufa.</title>
        <authorList>
            <person name="Sugita-Konishi S."/>
            <person name="Sato K."/>
            <person name="Mori E."/>
            <person name="Abe Y."/>
            <person name="Kisaki G."/>
            <person name="Hamano K."/>
            <person name="Suezawa K."/>
            <person name="Otani M."/>
            <person name="Fukuda T."/>
            <person name="Manabe T."/>
            <person name="Gomi K."/>
            <person name="Tabuchi M."/>
            <person name="Akimitsu K."/>
            <person name="Kataoka I."/>
        </authorList>
    </citation>
    <scope>NUCLEOTIDE SEQUENCE [LARGE SCALE GENOMIC DNA]</scope>
    <source>
        <strain evidence="2">cv. Fuchu</strain>
    </source>
</reference>
<comment type="caution">
    <text evidence="1">The sequence shown here is derived from an EMBL/GenBank/DDBJ whole genome shotgun (WGS) entry which is preliminary data.</text>
</comment>
<dbReference type="OrthoDB" id="10535939at2759"/>
<dbReference type="EMBL" id="BJWL01000013">
    <property type="protein sequence ID" value="GFY99650.1"/>
    <property type="molecule type" value="Genomic_DNA"/>
</dbReference>
<protein>
    <submittedName>
        <fullName evidence="1">ENHANCED DISEASE RESISTANCE protein</fullName>
    </submittedName>
</protein>
<organism evidence="1 2">
    <name type="scientific">Actinidia rufa</name>
    <dbReference type="NCBI Taxonomy" id="165716"/>
    <lineage>
        <taxon>Eukaryota</taxon>
        <taxon>Viridiplantae</taxon>
        <taxon>Streptophyta</taxon>
        <taxon>Embryophyta</taxon>
        <taxon>Tracheophyta</taxon>
        <taxon>Spermatophyta</taxon>
        <taxon>Magnoliopsida</taxon>
        <taxon>eudicotyledons</taxon>
        <taxon>Gunneridae</taxon>
        <taxon>Pentapetalae</taxon>
        <taxon>asterids</taxon>
        <taxon>Ericales</taxon>
        <taxon>Actinidiaceae</taxon>
        <taxon>Actinidia</taxon>
    </lineage>
</organism>
<name>A0A7J0FLZ8_9ERIC</name>